<dbReference type="RefSeq" id="WP_141331597.1">
    <property type="nucleotide sequence ID" value="NZ_BJNT01000028.1"/>
</dbReference>
<name>A0A4Y4C7V9_9CORY</name>
<evidence type="ECO:0000313" key="1">
    <source>
        <dbReference type="EMBL" id="GEC87524.1"/>
    </source>
</evidence>
<proteinExistence type="predicted"/>
<accession>A0A4Y4C7V9</accession>
<dbReference type="Proteomes" id="UP000319986">
    <property type="component" value="Unassembled WGS sequence"/>
</dbReference>
<protein>
    <submittedName>
        <fullName evidence="1">Uncharacterized protein</fullName>
    </submittedName>
</protein>
<organism evidence="1 2">
    <name type="scientific">Corynebacterium variabile</name>
    <dbReference type="NCBI Taxonomy" id="1727"/>
    <lineage>
        <taxon>Bacteria</taxon>
        <taxon>Bacillati</taxon>
        <taxon>Actinomycetota</taxon>
        <taxon>Actinomycetes</taxon>
        <taxon>Mycobacteriales</taxon>
        <taxon>Corynebacteriaceae</taxon>
        <taxon>Corynebacterium</taxon>
    </lineage>
</organism>
<comment type="caution">
    <text evidence="1">The sequence shown here is derived from an EMBL/GenBank/DDBJ whole genome shotgun (WGS) entry which is preliminary data.</text>
</comment>
<reference evidence="1 2" key="1">
    <citation type="submission" date="2019-06" db="EMBL/GenBank/DDBJ databases">
        <title>Whole genome shotgun sequence of Corynebacterium variabile NBRC 15286.</title>
        <authorList>
            <person name="Hosoyama A."/>
            <person name="Uohara A."/>
            <person name="Ohji S."/>
            <person name="Ichikawa N."/>
        </authorList>
    </citation>
    <scope>NUCLEOTIDE SEQUENCE [LARGE SCALE GENOMIC DNA]</scope>
    <source>
        <strain evidence="1 2">NBRC 15286</strain>
    </source>
</reference>
<dbReference type="GeneID" id="82888907"/>
<dbReference type="AlphaFoldDB" id="A0A4Y4C7V9"/>
<dbReference type="EMBL" id="BJNT01000028">
    <property type="protein sequence ID" value="GEC87524.1"/>
    <property type="molecule type" value="Genomic_DNA"/>
</dbReference>
<evidence type="ECO:0000313" key="2">
    <source>
        <dbReference type="Proteomes" id="UP000319986"/>
    </source>
</evidence>
<sequence>MKTPARRPMINNMPSADFTTALARVDRAVTHREELWATAAAHIETHPLVKDFDIRPDMVRSTVQATAPFPVEVSVIFGEWLYNLRAALDSILYELAVEDTQKNPPTAAGARQYPIIADATSFSEKSKRALTGLDEWTRTGIENTQPYHVKTGAKGHALWWLNELARLDRHRRHHLFEWRVVDLQAHANPVKFQPCQRMCDPDRVFVTDQKPLELVAFPRRPYAPLVDTDLSVSFTVQPDIPSWVEQAVPGFGAEARLDQRMEVVETCVRRTIELFRDHLPQRTPWNGRLVNIDMGI</sequence>
<gene>
    <name evidence="1" type="ORF">CVA01_28380</name>
</gene>